<dbReference type="Pfam" id="PF07992">
    <property type="entry name" value="Pyr_redox_2"/>
    <property type="match status" value="1"/>
</dbReference>
<sequence length="322" mass="34426">MHGHGGRGDGGFGDGRDDPLDAVVVGGGPAGLTAAIYLARFRRRFLLADAGQSRARWIPRTHNHPGFPDGIVGERLLERMREQLAAHGHDPVSGSVAAVSRSADGLFAVTLGERRVRARHLLIATGVVDVEPPLADTMDAVRQGLVRLCPICDGFEIIDRKVAVLGRGPKGLGEALFIRTYTGDLTLVTLGEALDAPPEDRERMQAAGIRLVETSLRTVETRDGRVARLVFDDGDEAEFDAIYSALGIQPRSELAALLGLHMHEDGRIVTDPHQRTSVEGCYAAGDIVTGLNQLGVAMAQAEIAAVDIHNRLRARDGLALAP</sequence>
<reference evidence="5 6" key="1">
    <citation type="submission" date="2022-07" db="EMBL/GenBank/DDBJ databases">
        <authorList>
            <person name="Li W.-J."/>
            <person name="Deng Q.-Q."/>
        </authorList>
    </citation>
    <scope>NUCLEOTIDE SEQUENCE [LARGE SCALE GENOMIC DNA]</scope>
    <source>
        <strain evidence="5 6">SYSU M60028</strain>
    </source>
</reference>
<dbReference type="EMBL" id="JANCLU010000025">
    <property type="protein sequence ID" value="MCP8940707.1"/>
    <property type="molecule type" value="Genomic_DNA"/>
</dbReference>
<evidence type="ECO:0000259" key="4">
    <source>
        <dbReference type="Pfam" id="PF07992"/>
    </source>
</evidence>
<dbReference type="Gene3D" id="3.50.50.60">
    <property type="entry name" value="FAD/NAD(P)-binding domain"/>
    <property type="match status" value="2"/>
</dbReference>
<dbReference type="InterPro" id="IPR023753">
    <property type="entry name" value="FAD/NAD-binding_dom"/>
</dbReference>
<dbReference type="InterPro" id="IPR036188">
    <property type="entry name" value="FAD/NAD-bd_sf"/>
</dbReference>
<evidence type="ECO:0000256" key="2">
    <source>
        <dbReference type="ARBA" id="ARBA00022630"/>
    </source>
</evidence>
<proteinExistence type="predicted"/>
<evidence type="ECO:0000256" key="1">
    <source>
        <dbReference type="ARBA" id="ARBA00018719"/>
    </source>
</evidence>
<keyword evidence="3" id="KW-0560">Oxidoreductase</keyword>
<organism evidence="5 6">
    <name type="scientific">Alsobacter ponti</name>
    <dbReference type="NCBI Taxonomy" id="2962936"/>
    <lineage>
        <taxon>Bacteria</taxon>
        <taxon>Pseudomonadati</taxon>
        <taxon>Pseudomonadota</taxon>
        <taxon>Alphaproteobacteria</taxon>
        <taxon>Hyphomicrobiales</taxon>
        <taxon>Alsobacteraceae</taxon>
        <taxon>Alsobacter</taxon>
    </lineage>
</organism>
<protein>
    <recommendedName>
        <fullName evidence="1">Thioredoxin reductase</fullName>
    </recommendedName>
</protein>
<name>A0ABT1LGS7_9HYPH</name>
<dbReference type="InterPro" id="IPR050097">
    <property type="entry name" value="Ferredoxin-NADP_redctase_2"/>
</dbReference>
<evidence type="ECO:0000256" key="3">
    <source>
        <dbReference type="ARBA" id="ARBA00023002"/>
    </source>
</evidence>
<feature type="domain" description="FAD/NAD(P)-binding" evidence="4">
    <location>
        <begin position="21"/>
        <end position="301"/>
    </location>
</feature>
<dbReference type="Proteomes" id="UP001205890">
    <property type="component" value="Unassembled WGS sequence"/>
</dbReference>
<gene>
    <name evidence="5" type="ORF">NK718_19445</name>
</gene>
<comment type="caution">
    <text evidence="5">The sequence shown here is derived from an EMBL/GenBank/DDBJ whole genome shotgun (WGS) entry which is preliminary data.</text>
</comment>
<dbReference type="PRINTS" id="PR00368">
    <property type="entry name" value="FADPNR"/>
</dbReference>
<dbReference type="RefSeq" id="WP_254745730.1">
    <property type="nucleotide sequence ID" value="NZ_JANCLU010000025.1"/>
</dbReference>
<evidence type="ECO:0000313" key="6">
    <source>
        <dbReference type="Proteomes" id="UP001205890"/>
    </source>
</evidence>
<evidence type="ECO:0000313" key="5">
    <source>
        <dbReference type="EMBL" id="MCP8940707.1"/>
    </source>
</evidence>
<dbReference type="PRINTS" id="PR00469">
    <property type="entry name" value="PNDRDTASEII"/>
</dbReference>
<keyword evidence="2" id="KW-0285">Flavoprotein</keyword>
<accession>A0ABT1LGS7</accession>
<dbReference type="PANTHER" id="PTHR48105">
    <property type="entry name" value="THIOREDOXIN REDUCTASE 1-RELATED-RELATED"/>
    <property type="match status" value="1"/>
</dbReference>
<keyword evidence="6" id="KW-1185">Reference proteome</keyword>
<dbReference type="SUPFAM" id="SSF51905">
    <property type="entry name" value="FAD/NAD(P)-binding domain"/>
    <property type="match status" value="1"/>
</dbReference>